<keyword evidence="8" id="KW-0514">Muscle protein</keyword>
<dbReference type="KEGG" id="csol:105360801"/>
<keyword evidence="9" id="KW-0393">Immunoglobulin domain</keyword>
<keyword evidence="3" id="KW-0728">SH3 domain</keyword>
<reference evidence="13" key="1">
    <citation type="submission" date="2025-08" db="UniProtKB">
        <authorList>
            <consortium name="RefSeq"/>
        </authorList>
    </citation>
    <scope>IDENTIFICATION</scope>
</reference>
<evidence type="ECO:0000256" key="10">
    <source>
        <dbReference type="SAM" id="MobiDB-lite"/>
    </source>
</evidence>
<dbReference type="InterPro" id="IPR036179">
    <property type="entry name" value="Ig-like_dom_sf"/>
</dbReference>
<proteinExistence type="inferred from homology"/>
<comment type="similarity">
    <text evidence="2">Belongs to the protein kinase superfamily. CAMK Ser/Thr protein kinase family.</text>
</comment>
<dbReference type="SMART" id="SM00409">
    <property type="entry name" value="IG"/>
    <property type="match status" value="5"/>
</dbReference>
<dbReference type="FunFam" id="2.60.40.10:FF:000147">
    <property type="entry name" value="Myosin light chain kinase"/>
    <property type="match status" value="1"/>
</dbReference>
<evidence type="ECO:0000256" key="6">
    <source>
        <dbReference type="ARBA" id="ARBA00022741"/>
    </source>
</evidence>
<feature type="domain" description="Ig-like" evidence="11">
    <location>
        <begin position="1132"/>
        <end position="1220"/>
    </location>
</feature>
<evidence type="ECO:0000256" key="1">
    <source>
        <dbReference type="ARBA" id="ARBA00004496"/>
    </source>
</evidence>
<keyword evidence="7" id="KW-0067">ATP-binding</keyword>
<feature type="compositionally biased region" description="Basic and acidic residues" evidence="10">
    <location>
        <begin position="321"/>
        <end position="343"/>
    </location>
</feature>
<dbReference type="GO" id="GO:0005737">
    <property type="term" value="C:cytoplasm"/>
    <property type="evidence" value="ECO:0007669"/>
    <property type="project" value="UniProtKB-SubCell"/>
</dbReference>
<feature type="compositionally biased region" description="Basic and acidic residues" evidence="10">
    <location>
        <begin position="626"/>
        <end position="650"/>
    </location>
</feature>
<dbReference type="SMART" id="SM00408">
    <property type="entry name" value="IGc2"/>
    <property type="match status" value="5"/>
</dbReference>
<dbReference type="Gene3D" id="2.60.40.10">
    <property type="entry name" value="Immunoglobulins"/>
    <property type="match status" value="5"/>
</dbReference>
<keyword evidence="6" id="KW-0547">Nucleotide-binding</keyword>
<dbReference type="Proteomes" id="UP000695007">
    <property type="component" value="Unplaced"/>
</dbReference>
<dbReference type="PROSITE" id="PS50835">
    <property type="entry name" value="IG_LIKE"/>
    <property type="match status" value="5"/>
</dbReference>
<organism evidence="12 13">
    <name type="scientific">Ceratosolen solmsi marchali</name>
    <dbReference type="NCBI Taxonomy" id="326594"/>
    <lineage>
        <taxon>Eukaryota</taxon>
        <taxon>Metazoa</taxon>
        <taxon>Ecdysozoa</taxon>
        <taxon>Arthropoda</taxon>
        <taxon>Hexapoda</taxon>
        <taxon>Insecta</taxon>
        <taxon>Pterygota</taxon>
        <taxon>Neoptera</taxon>
        <taxon>Endopterygota</taxon>
        <taxon>Hymenoptera</taxon>
        <taxon>Apocrita</taxon>
        <taxon>Proctotrupomorpha</taxon>
        <taxon>Chalcidoidea</taxon>
        <taxon>Agaonidae</taxon>
        <taxon>Agaoninae</taxon>
        <taxon>Ceratosolen</taxon>
    </lineage>
</organism>
<dbReference type="Pfam" id="PF07679">
    <property type="entry name" value="I-set"/>
    <property type="match status" value="5"/>
</dbReference>
<feature type="domain" description="Ig-like" evidence="11">
    <location>
        <begin position="1030"/>
        <end position="1118"/>
    </location>
</feature>
<evidence type="ECO:0000256" key="8">
    <source>
        <dbReference type="ARBA" id="ARBA00023179"/>
    </source>
</evidence>
<dbReference type="PANTHER" id="PTHR10075:SF14">
    <property type="entry name" value="CELL ADHESION MOLECULE DSCAM2-RELATED"/>
    <property type="match status" value="1"/>
</dbReference>
<accession>A0AAJ6YDK4</accession>
<feature type="region of interest" description="Disordered" evidence="10">
    <location>
        <begin position="219"/>
        <end position="248"/>
    </location>
</feature>
<feature type="compositionally biased region" description="Basic and acidic residues" evidence="10">
    <location>
        <begin position="291"/>
        <end position="310"/>
    </location>
</feature>
<dbReference type="RefSeq" id="XP_011496103.1">
    <property type="nucleotide sequence ID" value="XM_011497801.1"/>
</dbReference>
<keyword evidence="4" id="KW-0963">Cytoplasm</keyword>
<comment type="subcellular location">
    <subcellularLocation>
        <location evidence="1">Cytoplasm</location>
    </subcellularLocation>
</comment>
<dbReference type="InterPro" id="IPR013783">
    <property type="entry name" value="Ig-like_fold"/>
</dbReference>
<evidence type="ECO:0000256" key="5">
    <source>
        <dbReference type="ARBA" id="ARBA00022737"/>
    </source>
</evidence>
<feature type="compositionally biased region" description="Basic and acidic residues" evidence="10">
    <location>
        <begin position="661"/>
        <end position="683"/>
    </location>
</feature>
<feature type="region of interest" description="Disordered" evidence="10">
    <location>
        <begin position="121"/>
        <end position="168"/>
    </location>
</feature>
<dbReference type="InterPro" id="IPR003598">
    <property type="entry name" value="Ig_sub2"/>
</dbReference>
<dbReference type="InterPro" id="IPR007110">
    <property type="entry name" value="Ig-like_dom"/>
</dbReference>
<feature type="region of interest" description="Disordered" evidence="10">
    <location>
        <begin position="626"/>
        <end position="685"/>
    </location>
</feature>
<dbReference type="FunFam" id="2.60.40.10:FF:000714">
    <property type="entry name" value="Titin novex-3"/>
    <property type="match status" value="1"/>
</dbReference>
<feature type="domain" description="Ig-like" evidence="11">
    <location>
        <begin position="824"/>
        <end position="912"/>
    </location>
</feature>
<keyword evidence="12" id="KW-1185">Reference proteome</keyword>
<feature type="compositionally biased region" description="Basic and acidic residues" evidence="10">
    <location>
        <begin position="121"/>
        <end position="140"/>
    </location>
</feature>
<gene>
    <name evidence="13" type="primary">LOC105360801</name>
</gene>
<evidence type="ECO:0000259" key="11">
    <source>
        <dbReference type="PROSITE" id="PS50835"/>
    </source>
</evidence>
<dbReference type="SUPFAM" id="SSF48726">
    <property type="entry name" value="Immunoglobulin"/>
    <property type="match status" value="5"/>
</dbReference>
<dbReference type="GO" id="GO:0048468">
    <property type="term" value="P:cell development"/>
    <property type="evidence" value="ECO:0007669"/>
    <property type="project" value="UniProtKB-ARBA"/>
</dbReference>
<keyword evidence="5" id="KW-0677">Repeat</keyword>
<dbReference type="FunFam" id="2.60.40.10:FF:000107">
    <property type="entry name" value="Myosin, light chain kinase a"/>
    <property type="match status" value="3"/>
</dbReference>
<sequence length="1369" mass="156346">MDKKQHTMIFKIKQSKDEESTKICQQQRKQTKIKIDTIGKSTAELYIEDEKSSPELSPVKLPENLVEEQSVEETHLPWLRGKKKPKKVEEIETKPEDIRSVVLKTTKRRIKPEDKKEIEEIKLKPTEKMTKPTKSKDDIPLKPVKQTTSDEISKEIGKDTEDVEMQDDKVVEEEKIEETTISWRVGKKKPEKRTVKENIEDKKTLDRFGKSTAELYIEDEKSSPALSPVKLPENEVEEQSVEETHLPWLRGKKKPKKVEEIETKPEDIRSVVLKTTKRRIKPEDKKEIEEIKLKPTEKMTKPTKSKDDIPLKPVKQTTSDEISKKIGKDTEDVEMQDDKVVEEEKIEETTISWRVGKKKPEKRTVKENIEDKKTLDRFGKSTAELYIEDEKSSPALSPVKLPENEVEEQSVEETHLPWLRGKKKPKKVEEIETKPEDIRSVVLKTTKSRIKPEDKKEIEEIKLKPTEKMTKPTKSKDDIPLKPVKQTTSDEISKKIGKDTEDVEMQDDKVVEEEKIEETTISWRVGKKKPEKRTVKENIEDKKTLDRFGKSTAELYIEDEKSSPALSPVKLPENEVEEQSVEETHLPWLRGKKKPKKVEEIETKPEDIRSVVLKTTKSRIKPEDKKEIEEIKLKPTEKMTKPTKSKDDIPLKPVKQTTSDEISKKIGKDTEDVEMQDDKVVEEEKIEETTISWRVGKKKPEKRTVKENIEDKKTLDRFGKSTAELYIEDEKSSPALSPVKLPENEVEEQSVEETHLPWLRGKKKSKKIVEFQETVQVHSLDQTKLLDVVDSKIDRNVNIVEMKQEIKQKEQTELNISKNITSAPQFIQKLQPLICESNKPAKFSCKVIGNPIPKIAWYKNEKELHANEKYLISEVETTAVLEIKDIIKEDVGRYTCTASNLVGVATSTVNLIILDKEEEGIAAHFSNPIKPVVVEENKPAIFQCTVKGNPTPELKWYRDETEIKPKRGITEISFIPETGESKLIICKPTFDDEAIYRVRALNKFGRAECRTNLLINNAAIVMKPEILHAPKIIEPLPAVVAQCGKSLTLTVKFESDSKPEIKWFKNNVEITSSSNKVIRTFENVAELYISEVEKKDTGKYEIRVQNSIGEARSSGSVSIKDKGDKIDEAKAPKFIQPIQPHITTLGEVVIMETTVESYPTASFQWFHECQPLKTSHEIRIVSKENRSVLMIKEIKPESIGTYTCRAENVIGSVTSTATISFQEIQWEKTVELISPTFIKKLSPICVMDGESVNLTCVIQGKPIPKVEWFHDKKPIKEGKQITILQDSEGVCNLAISEVFPEDAGEYTCHAINTIGEAVCSASLIVEAYEYIPDSEIASSAVATSLTTGQSESEEDFSSPKVMNLFNLSF</sequence>
<evidence type="ECO:0000256" key="3">
    <source>
        <dbReference type="ARBA" id="ARBA00022443"/>
    </source>
</evidence>
<evidence type="ECO:0000313" key="13">
    <source>
        <dbReference type="RefSeq" id="XP_011496103.1"/>
    </source>
</evidence>
<dbReference type="GeneID" id="105360801"/>
<feature type="domain" description="Ig-like" evidence="11">
    <location>
        <begin position="934"/>
        <end position="1016"/>
    </location>
</feature>
<dbReference type="InterPro" id="IPR003599">
    <property type="entry name" value="Ig_sub"/>
</dbReference>
<evidence type="ECO:0000256" key="4">
    <source>
        <dbReference type="ARBA" id="ARBA00022490"/>
    </source>
</evidence>
<feature type="region of interest" description="Disordered" evidence="10">
    <location>
        <begin position="291"/>
        <end position="346"/>
    </location>
</feature>
<feature type="region of interest" description="Disordered" evidence="10">
    <location>
        <begin position="49"/>
        <end position="72"/>
    </location>
</feature>
<protein>
    <submittedName>
        <fullName evidence="13">Titin-like</fullName>
    </submittedName>
</protein>
<dbReference type="GO" id="GO:0005524">
    <property type="term" value="F:ATP binding"/>
    <property type="evidence" value="ECO:0007669"/>
    <property type="project" value="UniProtKB-KW"/>
</dbReference>
<dbReference type="PANTHER" id="PTHR10075">
    <property type="entry name" value="BASIGIN RELATED"/>
    <property type="match status" value="1"/>
</dbReference>
<evidence type="ECO:0000313" key="12">
    <source>
        <dbReference type="Proteomes" id="UP000695007"/>
    </source>
</evidence>
<name>A0AAJ6YDK4_9HYME</name>
<feature type="region of interest" description="Disordered" evidence="10">
    <location>
        <begin position="559"/>
        <end position="588"/>
    </location>
</feature>
<dbReference type="CDD" id="cd00096">
    <property type="entry name" value="Ig"/>
    <property type="match status" value="1"/>
</dbReference>
<dbReference type="InterPro" id="IPR013098">
    <property type="entry name" value="Ig_I-set"/>
</dbReference>
<evidence type="ECO:0000256" key="9">
    <source>
        <dbReference type="ARBA" id="ARBA00023319"/>
    </source>
</evidence>
<feature type="region of interest" description="Disordered" evidence="10">
    <location>
        <begin position="389"/>
        <end position="418"/>
    </location>
</feature>
<evidence type="ECO:0000256" key="2">
    <source>
        <dbReference type="ARBA" id="ARBA00006692"/>
    </source>
</evidence>
<feature type="region of interest" description="Disordered" evidence="10">
    <location>
        <begin position="456"/>
        <end position="516"/>
    </location>
</feature>
<feature type="compositionally biased region" description="Basic and acidic residues" evidence="10">
    <location>
        <begin position="456"/>
        <end position="480"/>
    </location>
</feature>
<feature type="compositionally biased region" description="Basic and acidic residues" evidence="10">
    <location>
        <begin position="151"/>
        <end position="168"/>
    </location>
</feature>
<feature type="domain" description="Ig-like" evidence="11">
    <location>
        <begin position="1235"/>
        <end position="1324"/>
    </location>
</feature>
<evidence type="ECO:0000256" key="7">
    <source>
        <dbReference type="ARBA" id="ARBA00022840"/>
    </source>
</evidence>
<feature type="compositionally biased region" description="Basic and acidic residues" evidence="10">
    <location>
        <begin position="491"/>
        <end position="513"/>
    </location>
</feature>